<dbReference type="RefSeq" id="WP_073074032.1">
    <property type="nucleotide sequence ID" value="NZ_MPPI01000028.1"/>
</dbReference>
<accession>A0A2T1DAW1</accession>
<dbReference type="InterPro" id="IPR025578">
    <property type="entry name" value="DUF4359"/>
</dbReference>
<evidence type="ECO:0000313" key="1">
    <source>
        <dbReference type="EMBL" id="PSB17607.1"/>
    </source>
</evidence>
<reference evidence="1 2" key="2">
    <citation type="submission" date="2018-03" db="EMBL/GenBank/DDBJ databases">
        <title>The ancient ancestry and fast evolution of plastids.</title>
        <authorList>
            <person name="Moore K.R."/>
            <person name="Magnabosco C."/>
            <person name="Momper L."/>
            <person name="Gold D.A."/>
            <person name="Bosak T."/>
            <person name="Fournier G.P."/>
        </authorList>
    </citation>
    <scope>NUCLEOTIDE SEQUENCE [LARGE SCALE GENOMIC DNA]</scope>
    <source>
        <strain evidence="1 2">ULC007</strain>
    </source>
</reference>
<dbReference type="Pfam" id="PF14271">
    <property type="entry name" value="DUF4359"/>
    <property type="match status" value="1"/>
</dbReference>
<protein>
    <submittedName>
        <fullName evidence="1">DUF4359 domain-containing protein</fullName>
    </submittedName>
</protein>
<organism evidence="1 2">
    <name type="scientific">Phormidesmis priestleyi ULC007</name>
    <dbReference type="NCBI Taxonomy" id="1920490"/>
    <lineage>
        <taxon>Bacteria</taxon>
        <taxon>Bacillati</taxon>
        <taxon>Cyanobacteriota</taxon>
        <taxon>Cyanophyceae</taxon>
        <taxon>Leptolyngbyales</taxon>
        <taxon>Leptolyngbyaceae</taxon>
        <taxon>Phormidesmis</taxon>
    </lineage>
</organism>
<reference evidence="1 2" key="1">
    <citation type="submission" date="2018-02" db="EMBL/GenBank/DDBJ databases">
        <authorList>
            <person name="Cohen D.B."/>
            <person name="Kent A.D."/>
        </authorList>
    </citation>
    <scope>NUCLEOTIDE SEQUENCE [LARGE SCALE GENOMIC DNA]</scope>
    <source>
        <strain evidence="1 2">ULC007</strain>
    </source>
</reference>
<dbReference type="EMBL" id="PVWG01000026">
    <property type="protein sequence ID" value="PSB17607.1"/>
    <property type="molecule type" value="Genomic_DNA"/>
</dbReference>
<dbReference type="AlphaFoldDB" id="A0A2T1DAW1"/>
<dbReference type="Proteomes" id="UP000238634">
    <property type="component" value="Unassembled WGS sequence"/>
</dbReference>
<name>A0A2T1DAW1_9CYAN</name>
<sequence>MLKFAIPVVCAAVLLAATNPGEDAYAAWVAQNLQSAACQKPKSSACFAATSVPQEVLTSTIKHYTHRQNCVFFSVYTTHFFSIQKQGFGLSGFFIAH</sequence>
<dbReference type="STRING" id="1920490.GCA_001895925_01369"/>
<proteinExistence type="predicted"/>
<gene>
    <name evidence="1" type="ORF">C7B65_18140</name>
</gene>
<evidence type="ECO:0000313" key="2">
    <source>
        <dbReference type="Proteomes" id="UP000238634"/>
    </source>
</evidence>
<comment type="caution">
    <text evidence="1">The sequence shown here is derived from an EMBL/GenBank/DDBJ whole genome shotgun (WGS) entry which is preliminary data.</text>
</comment>
<keyword evidence="2" id="KW-1185">Reference proteome</keyword>